<sequence length="172" mass="18342">MHASTVLFASVSLLAGLVAAQASDSCCNGGTTDPRGTQCSSRGLNTFCCSNDNASKGKGCDGNAEFPTGRTLISTFATQFTCQSGGKTGFPAYSADFSVSMWAHRLCHRRQPEQVRGRPHTVVNNLSAEGVLDDVFLKTVPNKKSRHFTRLQQTRDLAANLKDITGDPGRVG</sequence>
<dbReference type="InterPro" id="IPR045634">
    <property type="entry name" value="DUF6413"/>
</dbReference>
<proteinExistence type="predicted"/>
<organism evidence="2 3">
    <name type="scientific">Colletotrichum zoysiae</name>
    <dbReference type="NCBI Taxonomy" id="1216348"/>
    <lineage>
        <taxon>Eukaryota</taxon>
        <taxon>Fungi</taxon>
        <taxon>Dikarya</taxon>
        <taxon>Ascomycota</taxon>
        <taxon>Pezizomycotina</taxon>
        <taxon>Sordariomycetes</taxon>
        <taxon>Hypocreomycetidae</taxon>
        <taxon>Glomerellales</taxon>
        <taxon>Glomerellaceae</taxon>
        <taxon>Colletotrichum</taxon>
        <taxon>Colletotrichum graminicola species complex</taxon>
    </lineage>
</organism>
<name>A0AAD9HMG9_9PEZI</name>
<dbReference type="AlphaFoldDB" id="A0AAD9HMG9"/>
<keyword evidence="3" id="KW-1185">Reference proteome</keyword>
<comment type="caution">
    <text evidence="2">The sequence shown here is derived from an EMBL/GenBank/DDBJ whole genome shotgun (WGS) entry which is preliminary data.</text>
</comment>
<feature type="chain" id="PRO_5042055025" evidence="1">
    <location>
        <begin position="21"/>
        <end position="172"/>
    </location>
</feature>
<dbReference type="EMBL" id="MU842849">
    <property type="protein sequence ID" value="KAK2030654.1"/>
    <property type="molecule type" value="Genomic_DNA"/>
</dbReference>
<evidence type="ECO:0000256" key="1">
    <source>
        <dbReference type="SAM" id="SignalP"/>
    </source>
</evidence>
<gene>
    <name evidence="2" type="ORF">LX32DRAFT_651457</name>
</gene>
<dbReference type="Proteomes" id="UP001232148">
    <property type="component" value="Unassembled WGS sequence"/>
</dbReference>
<feature type="signal peptide" evidence="1">
    <location>
        <begin position="1"/>
        <end position="20"/>
    </location>
</feature>
<evidence type="ECO:0000313" key="2">
    <source>
        <dbReference type="EMBL" id="KAK2030654.1"/>
    </source>
</evidence>
<dbReference type="Pfam" id="PF19951">
    <property type="entry name" value="DUF6413"/>
    <property type="match status" value="1"/>
</dbReference>
<reference evidence="2" key="1">
    <citation type="submission" date="2021-06" db="EMBL/GenBank/DDBJ databases">
        <title>Comparative genomics, transcriptomics and evolutionary studies reveal genomic signatures of adaptation to plant cell wall in hemibiotrophic fungi.</title>
        <authorList>
            <consortium name="DOE Joint Genome Institute"/>
            <person name="Baroncelli R."/>
            <person name="Diaz J.F."/>
            <person name="Benocci T."/>
            <person name="Peng M."/>
            <person name="Battaglia E."/>
            <person name="Haridas S."/>
            <person name="Andreopoulos W."/>
            <person name="Labutti K."/>
            <person name="Pangilinan J."/>
            <person name="Floch G.L."/>
            <person name="Makela M.R."/>
            <person name="Henrissat B."/>
            <person name="Grigoriev I.V."/>
            <person name="Crouch J.A."/>
            <person name="De Vries R.P."/>
            <person name="Sukno S.A."/>
            <person name="Thon M.R."/>
        </authorList>
    </citation>
    <scope>NUCLEOTIDE SEQUENCE</scope>
    <source>
        <strain evidence="2">MAFF235873</strain>
    </source>
</reference>
<protein>
    <submittedName>
        <fullName evidence="2">Uncharacterized protein</fullName>
    </submittedName>
</protein>
<evidence type="ECO:0000313" key="3">
    <source>
        <dbReference type="Proteomes" id="UP001232148"/>
    </source>
</evidence>
<accession>A0AAD9HMG9</accession>
<keyword evidence="1" id="KW-0732">Signal</keyword>